<dbReference type="InterPro" id="IPR001295">
    <property type="entry name" value="Dihydroorotate_DH_CS"/>
</dbReference>
<dbReference type="GO" id="GO:0051213">
    <property type="term" value="F:dioxygenase activity"/>
    <property type="evidence" value="ECO:0007669"/>
    <property type="project" value="UniProtKB-KW"/>
</dbReference>
<evidence type="ECO:0000256" key="7">
    <source>
        <dbReference type="ARBA" id="ARBA00023033"/>
    </source>
</evidence>
<dbReference type="CDD" id="cd04730">
    <property type="entry name" value="NPD_like"/>
    <property type="match status" value="1"/>
</dbReference>
<keyword evidence="10" id="KW-0223">Dioxygenase</keyword>
<evidence type="ECO:0000256" key="9">
    <source>
        <dbReference type="ARBA" id="ARBA00049401"/>
    </source>
</evidence>
<evidence type="ECO:0000256" key="1">
    <source>
        <dbReference type="ARBA" id="ARBA00001917"/>
    </source>
</evidence>
<dbReference type="GO" id="GO:0016627">
    <property type="term" value="F:oxidoreductase activity, acting on the CH-CH group of donors"/>
    <property type="evidence" value="ECO:0007669"/>
    <property type="project" value="InterPro"/>
</dbReference>
<dbReference type="PANTHER" id="PTHR42747">
    <property type="entry name" value="NITRONATE MONOOXYGENASE-RELATED"/>
    <property type="match status" value="1"/>
</dbReference>
<organism evidence="10 11">
    <name type="scientific">Corynebacterium flavescens</name>
    <dbReference type="NCBI Taxonomy" id="28028"/>
    <lineage>
        <taxon>Bacteria</taxon>
        <taxon>Bacillati</taxon>
        <taxon>Actinomycetota</taxon>
        <taxon>Actinomycetes</taxon>
        <taxon>Mycobacteriales</taxon>
        <taxon>Corynebacteriaceae</taxon>
        <taxon>Corynebacterium</taxon>
    </lineage>
</organism>
<comment type="caution">
    <text evidence="10">The sequence shown here is derived from an EMBL/GenBank/DDBJ whole genome shotgun (WGS) entry which is preliminary data.</text>
</comment>
<dbReference type="PANTHER" id="PTHR42747:SF3">
    <property type="entry name" value="NITRONATE MONOOXYGENASE-RELATED"/>
    <property type="match status" value="1"/>
</dbReference>
<comment type="cofactor">
    <cofactor evidence="1">
        <name>FMN</name>
        <dbReference type="ChEBI" id="CHEBI:58210"/>
    </cofactor>
</comment>
<keyword evidence="7" id="KW-0503">Monooxygenase</keyword>
<dbReference type="InterPro" id="IPR004136">
    <property type="entry name" value="NMO"/>
</dbReference>
<dbReference type="Gene3D" id="3.20.20.70">
    <property type="entry name" value="Aldolase class I"/>
    <property type="match status" value="1"/>
</dbReference>
<reference evidence="10 11" key="1">
    <citation type="submission" date="2019-06" db="EMBL/GenBank/DDBJ databases">
        <title>Whole genome shotgun sequence of Corynebacterium flavescens NBRC 14136.</title>
        <authorList>
            <person name="Hosoyama A."/>
            <person name="Uohara A."/>
            <person name="Ohji S."/>
            <person name="Ichikawa N."/>
        </authorList>
    </citation>
    <scope>NUCLEOTIDE SEQUENCE [LARGE SCALE GENOMIC DNA]</scope>
    <source>
        <strain evidence="10 11">NBRC 14136</strain>
    </source>
</reference>
<proteinExistence type="inferred from homology"/>
<name>A0AB73B8B9_CORFL</name>
<evidence type="ECO:0000256" key="8">
    <source>
        <dbReference type="ARBA" id="ARBA00031155"/>
    </source>
</evidence>
<keyword evidence="4" id="KW-0285">Flavoprotein</keyword>
<evidence type="ECO:0000256" key="5">
    <source>
        <dbReference type="ARBA" id="ARBA00022643"/>
    </source>
</evidence>
<keyword evidence="3" id="KW-0216">Detoxification</keyword>
<keyword evidence="6" id="KW-0560">Oxidoreductase</keyword>
<keyword evidence="5" id="KW-0288">FMN</keyword>
<sequence>MTRYLEGHVRETRPMNNAQEIEKLLRPLVLAPMAGGPSTPRLAAAVAGAGGLPFLAAGYLSPESLRADIADLQGYLEKSSELPFGVNLFVPDPQGSRCDVEAYSDYRARVLEVSGVSPELVPAEPIWSDDAFEEKLEIVCASAASFVSFTFAHPAPAVVERVHAAGKLVIFYATSRPGIDAIVDSGADVIGIQGPNAGGHRATVFGVDDDSNESVLELVEYARGISCKPIIAGGGVSGAADVRNLLRAGATGVQVGTLFLNAQEAGTKKTHRRALEEFGGRETVITRAFSGRPARAIENSFSAALSDSAPGFYPQLHFLTAGLRKEANERGDAENLNLWAGTGFVHAKEEPAADIARRLLAAHD</sequence>
<evidence type="ECO:0000313" key="10">
    <source>
        <dbReference type="EMBL" id="GEB97911.1"/>
    </source>
</evidence>
<comment type="similarity">
    <text evidence="2">Belongs to the nitronate monooxygenase family. NMO class I subfamily.</text>
</comment>
<dbReference type="SUPFAM" id="SSF51412">
    <property type="entry name" value="Inosine monophosphate dehydrogenase (IMPDH)"/>
    <property type="match status" value="1"/>
</dbReference>
<dbReference type="PROSITE" id="PS00912">
    <property type="entry name" value="DHODEHASE_2"/>
    <property type="match status" value="1"/>
</dbReference>
<dbReference type="EMBL" id="BJNB01000019">
    <property type="protein sequence ID" value="GEB97911.1"/>
    <property type="molecule type" value="Genomic_DNA"/>
</dbReference>
<gene>
    <name evidence="10" type="ORF">CFL01nite_14060</name>
</gene>
<dbReference type="AlphaFoldDB" id="A0AB73B8B9"/>
<evidence type="ECO:0000256" key="4">
    <source>
        <dbReference type="ARBA" id="ARBA00022630"/>
    </source>
</evidence>
<accession>A0AB73B8B9</accession>
<dbReference type="InterPro" id="IPR013785">
    <property type="entry name" value="Aldolase_TIM"/>
</dbReference>
<dbReference type="Pfam" id="PF03060">
    <property type="entry name" value="NMO"/>
    <property type="match status" value="1"/>
</dbReference>
<dbReference type="GO" id="GO:0009636">
    <property type="term" value="P:response to toxic substance"/>
    <property type="evidence" value="ECO:0007669"/>
    <property type="project" value="UniProtKB-KW"/>
</dbReference>
<evidence type="ECO:0000256" key="3">
    <source>
        <dbReference type="ARBA" id="ARBA00022575"/>
    </source>
</evidence>
<dbReference type="GO" id="GO:0018580">
    <property type="term" value="F:nitronate monooxygenase activity"/>
    <property type="evidence" value="ECO:0007669"/>
    <property type="project" value="InterPro"/>
</dbReference>
<evidence type="ECO:0000256" key="2">
    <source>
        <dbReference type="ARBA" id="ARBA00009881"/>
    </source>
</evidence>
<protein>
    <recommendedName>
        <fullName evidence="8">Propionate 3-nitronate monooxygenase</fullName>
    </recommendedName>
</protein>
<evidence type="ECO:0000256" key="6">
    <source>
        <dbReference type="ARBA" id="ARBA00023002"/>
    </source>
</evidence>
<evidence type="ECO:0000313" key="11">
    <source>
        <dbReference type="Proteomes" id="UP000315353"/>
    </source>
</evidence>
<dbReference type="Proteomes" id="UP000315353">
    <property type="component" value="Unassembled WGS sequence"/>
</dbReference>
<dbReference type="GO" id="GO:0006207">
    <property type="term" value="P:'de novo' pyrimidine nucleobase biosynthetic process"/>
    <property type="evidence" value="ECO:0007669"/>
    <property type="project" value="InterPro"/>
</dbReference>
<comment type="catalytic activity">
    <reaction evidence="9">
        <text>3 propionate 3-nitronate + 3 O2 + H2O = 3 3-oxopropanoate + 2 nitrate + nitrite + H2O2 + 3 H(+)</text>
        <dbReference type="Rhea" id="RHEA:57332"/>
        <dbReference type="ChEBI" id="CHEBI:15377"/>
        <dbReference type="ChEBI" id="CHEBI:15378"/>
        <dbReference type="ChEBI" id="CHEBI:15379"/>
        <dbReference type="ChEBI" id="CHEBI:16240"/>
        <dbReference type="ChEBI" id="CHEBI:16301"/>
        <dbReference type="ChEBI" id="CHEBI:17632"/>
        <dbReference type="ChEBI" id="CHEBI:33190"/>
        <dbReference type="ChEBI" id="CHEBI:136067"/>
    </reaction>
</comment>